<dbReference type="InterPro" id="IPR000297">
    <property type="entry name" value="PPIase_PpiC"/>
</dbReference>
<dbReference type="InterPro" id="IPR027304">
    <property type="entry name" value="Trigger_fact/SurA_dom_sf"/>
</dbReference>
<dbReference type="InterPro" id="IPR050245">
    <property type="entry name" value="PrsA_foldase"/>
</dbReference>
<accession>A0A4S4JZ89</accession>
<dbReference type="Gene3D" id="3.10.50.40">
    <property type="match status" value="1"/>
</dbReference>
<dbReference type="SUPFAM" id="SSF109998">
    <property type="entry name" value="Triger factor/SurA peptide-binding domain-like"/>
    <property type="match status" value="1"/>
</dbReference>
<dbReference type="EMBL" id="JALP01000196">
    <property type="protein sequence ID" value="THG89757.1"/>
    <property type="molecule type" value="Genomic_DNA"/>
</dbReference>
<dbReference type="Gene3D" id="1.10.4030.10">
    <property type="entry name" value="Porin chaperone SurA, peptide-binding domain"/>
    <property type="match status" value="1"/>
</dbReference>
<evidence type="ECO:0000259" key="3">
    <source>
        <dbReference type="PROSITE" id="PS50198"/>
    </source>
</evidence>
<dbReference type="PANTHER" id="PTHR47245:SF2">
    <property type="entry name" value="PEPTIDYL-PROLYL CIS-TRANS ISOMERASE HP_0175-RELATED"/>
    <property type="match status" value="1"/>
</dbReference>
<dbReference type="AlphaFoldDB" id="A0A4S4JZ89"/>
<proteinExistence type="predicted"/>
<organism evidence="4 5">
    <name type="scientific">Alkalihalobacillus alcalophilus ATCC 27647 = CGMCC 1.3604</name>
    <dbReference type="NCBI Taxonomy" id="1218173"/>
    <lineage>
        <taxon>Bacteria</taxon>
        <taxon>Bacillati</taxon>
        <taxon>Bacillota</taxon>
        <taxon>Bacilli</taxon>
        <taxon>Bacillales</taxon>
        <taxon>Bacillaceae</taxon>
        <taxon>Alkalihalobacillus</taxon>
    </lineage>
</organism>
<dbReference type="InterPro" id="IPR046357">
    <property type="entry name" value="PPIase_dom_sf"/>
</dbReference>
<protein>
    <recommendedName>
        <fullName evidence="3">PpiC domain-containing protein</fullName>
    </recommendedName>
</protein>
<evidence type="ECO:0000256" key="2">
    <source>
        <dbReference type="SAM" id="Coils"/>
    </source>
</evidence>
<evidence type="ECO:0000313" key="4">
    <source>
        <dbReference type="EMBL" id="THG89757.1"/>
    </source>
</evidence>
<dbReference type="Pfam" id="PF13616">
    <property type="entry name" value="Rotamase_3"/>
    <property type="match status" value="1"/>
</dbReference>
<dbReference type="SUPFAM" id="SSF54534">
    <property type="entry name" value="FKBP-like"/>
    <property type="match status" value="1"/>
</dbReference>
<dbReference type="PROSITE" id="PS01096">
    <property type="entry name" value="PPIC_PPIASE_1"/>
    <property type="match status" value="1"/>
</dbReference>
<comment type="caution">
    <text evidence="4">The sequence shown here is derived from an EMBL/GenBank/DDBJ whole genome shotgun (WGS) entry which is preliminary data.</text>
</comment>
<keyword evidence="1" id="KW-0697">Rotamase</keyword>
<dbReference type="Pfam" id="PF13624">
    <property type="entry name" value="SurA_N_3"/>
    <property type="match status" value="1"/>
</dbReference>
<feature type="domain" description="PpiC" evidence="3">
    <location>
        <begin position="141"/>
        <end position="231"/>
    </location>
</feature>
<evidence type="ECO:0000313" key="5">
    <source>
        <dbReference type="Proteomes" id="UP000297014"/>
    </source>
</evidence>
<feature type="coiled-coil region" evidence="2">
    <location>
        <begin position="226"/>
        <end position="253"/>
    </location>
</feature>
<dbReference type="Proteomes" id="UP000297014">
    <property type="component" value="Unassembled WGS sequence"/>
</dbReference>
<dbReference type="GO" id="GO:0003755">
    <property type="term" value="F:peptidyl-prolyl cis-trans isomerase activity"/>
    <property type="evidence" value="ECO:0007669"/>
    <property type="project" value="UniProtKB-KW"/>
</dbReference>
<name>A0A4S4JZ89_ALKAL</name>
<gene>
    <name evidence="4" type="ORF">AJ85_15160</name>
</gene>
<keyword evidence="2" id="KW-0175">Coiled coil</keyword>
<dbReference type="PROSITE" id="PS50198">
    <property type="entry name" value="PPIC_PPIASE_2"/>
    <property type="match status" value="1"/>
</dbReference>
<keyword evidence="1" id="KW-0413">Isomerase</keyword>
<dbReference type="InterPro" id="IPR023058">
    <property type="entry name" value="PPIase_PpiC_CS"/>
</dbReference>
<reference evidence="4 5" key="1">
    <citation type="submission" date="2014-01" db="EMBL/GenBank/DDBJ databases">
        <title>Draft genome sequencing of Bacillus alcalophilus CGMCC 1.3604.</title>
        <authorList>
            <person name="Yang J."/>
            <person name="Diao L."/>
            <person name="Yang S."/>
        </authorList>
    </citation>
    <scope>NUCLEOTIDE SEQUENCE [LARGE SCALE GENOMIC DNA]</scope>
    <source>
        <strain evidence="4 5">CGMCC 1.3604</strain>
    </source>
</reference>
<sequence>MVLVGAIALGVYVSNSTNVLATVNGEKIKQDQVEQLVMAQHGATALETLITDKMIELEAKEQGITVTEDEMAAEMENYYEMYNGEEAFQEMLSQNGMSIEELENDIHYYLLTKKLMSSIIEVTEEETVAYFEENQEQFNQEEQVEASHILVEDEDTANEVKEKLAAGEDFSTLAVEFSTDEASKEEGGQLGYFSKGDMVEPFEEVAFELELDQISEPVESEFGFHIIKVTGKNEAKEAEFEEHREEIEDILFNEKFQVEYGPWVNLLREQYNIDYN</sequence>
<dbReference type="PANTHER" id="PTHR47245">
    <property type="entry name" value="PEPTIDYLPROLYL ISOMERASE"/>
    <property type="match status" value="1"/>
</dbReference>
<evidence type="ECO:0000256" key="1">
    <source>
        <dbReference type="PROSITE-ProRule" id="PRU00278"/>
    </source>
</evidence>